<protein>
    <recommendedName>
        <fullName evidence="4">DUF4378 domain-containing protein</fullName>
    </recommendedName>
</protein>
<evidence type="ECO:0000256" key="1">
    <source>
        <dbReference type="SAM" id="MobiDB-lite"/>
    </source>
</evidence>
<evidence type="ECO:0000313" key="2">
    <source>
        <dbReference type="EMBL" id="KYP61624.1"/>
    </source>
</evidence>
<dbReference type="EMBL" id="CM003610">
    <property type="protein sequence ID" value="KYP61624.1"/>
    <property type="molecule type" value="Genomic_DNA"/>
</dbReference>
<organism evidence="2 3">
    <name type="scientific">Cajanus cajan</name>
    <name type="common">Pigeon pea</name>
    <name type="synonym">Cajanus indicus</name>
    <dbReference type="NCBI Taxonomy" id="3821"/>
    <lineage>
        <taxon>Eukaryota</taxon>
        <taxon>Viridiplantae</taxon>
        <taxon>Streptophyta</taxon>
        <taxon>Embryophyta</taxon>
        <taxon>Tracheophyta</taxon>
        <taxon>Spermatophyta</taxon>
        <taxon>Magnoliopsida</taxon>
        <taxon>eudicotyledons</taxon>
        <taxon>Gunneridae</taxon>
        <taxon>Pentapetalae</taxon>
        <taxon>rosids</taxon>
        <taxon>fabids</taxon>
        <taxon>Fabales</taxon>
        <taxon>Fabaceae</taxon>
        <taxon>Papilionoideae</taxon>
        <taxon>50 kb inversion clade</taxon>
        <taxon>NPAAA clade</taxon>
        <taxon>indigoferoid/millettioid clade</taxon>
        <taxon>Phaseoleae</taxon>
        <taxon>Cajanus</taxon>
    </lineage>
</organism>
<dbReference type="PANTHER" id="PTHR34282:SF2">
    <property type="entry name" value="DUF3741 DOMAIN-CONTAINING PROTEIN"/>
    <property type="match status" value="1"/>
</dbReference>
<dbReference type="STRING" id="3821.A0A151T3K1"/>
<accession>A0A151T3K1</accession>
<gene>
    <name evidence="2" type="ORF">KK1_016130</name>
</gene>
<name>A0A151T3K1_CAJCA</name>
<evidence type="ECO:0008006" key="4">
    <source>
        <dbReference type="Google" id="ProtNLM"/>
    </source>
</evidence>
<reference evidence="2 3" key="1">
    <citation type="journal article" date="2012" name="Nat. Biotechnol.">
        <title>Draft genome sequence of pigeonpea (Cajanus cajan), an orphan legume crop of resource-poor farmers.</title>
        <authorList>
            <person name="Varshney R.K."/>
            <person name="Chen W."/>
            <person name="Li Y."/>
            <person name="Bharti A.K."/>
            <person name="Saxena R.K."/>
            <person name="Schlueter J.A."/>
            <person name="Donoghue M.T."/>
            <person name="Azam S."/>
            <person name="Fan G."/>
            <person name="Whaley A.M."/>
            <person name="Farmer A.D."/>
            <person name="Sheridan J."/>
            <person name="Iwata A."/>
            <person name="Tuteja R."/>
            <person name="Penmetsa R.V."/>
            <person name="Wu W."/>
            <person name="Upadhyaya H.D."/>
            <person name="Yang S.P."/>
            <person name="Shah T."/>
            <person name="Saxena K.B."/>
            <person name="Michael T."/>
            <person name="McCombie W.R."/>
            <person name="Yang B."/>
            <person name="Zhang G."/>
            <person name="Yang H."/>
            <person name="Wang J."/>
            <person name="Spillane C."/>
            <person name="Cook D.R."/>
            <person name="May G.D."/>
            <person name="Xu X."/>
            <person name="Jackson S.A."/>
        </authorList>
    </citation>
    <scope>NUCLEOTIDE SEQUENCE [LARGE SCALE GENOMIC DNA]</scope>
    <source>
        <strain evidence="3">cv. Asha</strain>
    </source>
</reference>
<dbReference type="Proteomes" id="UP000075243">
    <property type="component" value="Chromosome 8"/>
</dbReference>
<proteinExistence type="predicted"/>
<feature type="region of interest" description="Disordered" evidence="1">
    <location>
        <begin position="154"/>
        <end position="185"/>
    </location>
</feature>
<keyword evidence="3" id="KW-1185">Reference proteome</keyword>
<dbReference type="Gramene" id="C.cajan_15669.t">
    <property type="protein sequence ID" value="C.cajan_15669.t"/>
    <property type="gene ID" value="C.cajan_15669"/>
</dbReference>
<dbReference type="OMA" id="EMSGCGK"/>
<dbReference type="PANTHER" id="PTHR34282">
    <property type="entry name" value="OS01G0228800 PROTEIN-RELATED"/>
    <property type="match status" value="1"/>
</dbReference>
<sequence length="809" mass="91371">MYRSFLTCDDPKGVVECGTIGKYRTRYHKMKNKTKIRKTRENLETSLMNKRYKQENKVPKGCDGNLIGPSSLQLTQVSGGDQSLNNMIDSWSRDLIYDGKSEDIANGILNGALGLQGSLIMLRKLQGASPYTASFRRKQTKKPERDIIDAKMIGGTQANPFREQSNPKGFQRPQPSAGGSSSNCKEELKKVIKESLVRKNMFPKMINEGLNSASETFSTSRTNSSLSDPSFSVIASKMERGTSLVVKLMGLEEAPSKSFPAVKQELLDGEIDMSKVRKNDSIAKKVNPEQRAQRETLDTMHFKRLLRKSLFKEPKLHVHHFDDTNSKHFDDLSNITLMKPQCTLYQESVKSTYVPVPPKELSITKLKAEIASSKTIKQGKGSSSTNMEKDVRKWLKKGPKFLKEVMKLDAKGNNHVEESSDKVKLYCHIGHTSQVNETIDKKWKVHAIGRKHTEKDIPEPPIVTIPQHQRETTSTKLRKLKSGSRIDKNEISCLNSTGSKNISISRTESQKINNSEDLNIEIKFFDSVVDSLTGRKNHMKNQSPVAEPEQAKVTVSLLFTAFIYIHAYMHCNICRNLNVESTTQGDEKKNYTEIRIASTLEDELLMVCEADASIINKNGEKCKQRKNFSGNDIIMLLKSEHENADKEGTELKHFLLTNPSFIGHAKKLFNLDMDFPNMPQNDETNYSTGNLRLDLDCAYELIEHKSLQESQVVRSFLLACRGNSRLHISLGRLVEEICNGIENLKFYREVIAGNVFGMMEKDIKSNGVISSTWERGWRPGYCADEAELVVNRIESMLLSGLIEELIINL</sequence>
<feature type="compositionally biased region" description="Polar residues" evidence="1">
    <location>
        <begin position="156"/>
        <end position="183"/>
    </location>
</feature>
<evidence type="ECO:0000313" key="3">
    <source>
        <dbReference type="Proteomes" id="UP000075243"/>
    </source>
</evidence>
<dbReference type="AlphaFoldDB" id="A0A151T3K1"/>